<reference evidence="2 3" key="1">
    <citation type="submission" date="2017-09" db="EMBL/GenBank/DDBJ databases">
        <title>Depth-based differentiation of microbial function through sediment-hosted aquifers and enrichment of novel symbionts in the deep terrestrial subsurface.</title>
        <authorList>
            <person name="Probst A.J."/>
            <person name="Ladd B."/>
            <person name="Jarett J.K."/>
            <person name="Geller-Mcgrath D.E."/>
            <person name="Sieber C.M."/>
            <person name="Emerson J.B."/>
            <person name="Anantharaman K."/>
            <person name="Thomas B.C."/>
            <person name="Malmstrom R."/>
            <person name="Stieglmeier M."/>
            <person name="Klingl A."/>
            <person name="Woyke T."/>
            <person name="Ryan C.M."/>
            <person name="Banfield J.F."/>
        </authorList>
    </citation>
    <scope>NUCLEOTIDE SEQUENCE [LARGE SCALE GENOMIC DNA]</scope>
    <source>
        <strain evidence="2">CG12_big_fil_rev_8_21_14_0_65_43_15</strain>
    </source>
</reference>
<keyword evidence="1" id="KW-0472">Membrane</keyword>
<name>A0A2J0LGD8_9BACT</name>
<dbReference type="AlphaFoldDB" id="A0A2J0LGD8"/>
<evidence type="ECO:0000313" key="2">
    <source>
        <dbReference type="EMBL" id="PIW65934.1"/>
    </source>
</evidence>
<dbReference type="PROSITE" id="PS51257">
    <property type="entry name" value="PROKAR_LIPOPROTEIN"/>
    <property type="match status" value="1"/>
</dbReference>
<accession>A0A2J0LGD8</accession>
<organism evidence="2 3">
    <name type="scientific">Candidatus Taenaricola geysiri</name>
    <dbReference type="NCBI Taxonomy" id="1974752"/>
    <lineage>
        <taxon>Bacteria</taxon>
        <taxon>Pseudomonadati</taxon>
        <taxon>Candidatus Omnitrophota</taxon>
        <taxon>Candidatus Taenaricola</taxon>
    </lineage>
</organism>
<sequence>MILAIRASRRRKIFFTAVSLMAVMTVSCFALFKFKGEAIKRSLIYFIEDKTSASLGIKITVESVRLSMLGPVVLKGFKAVKETQDDTPFVFKSDKFIIYNNIARIFIDRYFRKLSFKGTGFAFKIENGYLYKGDKQLLQNIAGSGRIVNSNLFFDDVSGRGYSLPVTTGTLK</sequence>
<gene>
    <name evidence="2" type="ORF">COW11_06050</name>
</gene>
<feature type="transmembrane region" description="Helical" evidence="1">
    <location>
        <begin position="12"/>
        <end position="32"/>
    </location>
</feature>
<protein>
    <submittedName>
        <fullName evidence="2">Uncharacterized protein</fullName>
    </submittedName>
</protein>
<evidence type="ECO:0000256" key="1">
    <source>
        <dbReference type="SAM" id="Phobius"/>
    </source>
</evidence>
<dbReference type="EMBL" id="PFGP01000134">
    <property type="protein sequence ID" value="PIW65934.1"/>
    <property type="molecule type" value="Genomic_DNA"/>
</dbReference>
<evidence type="ECO:0000313" key="3">
    <source>
        <dbReference type="Proteomes" id="UP000231267"/>
    </source>
</evidence>
<keyword evidence="1" id="KW-0812">Transmembrane</keyword>
<proteinExistence type="predicted"/>
<dbReference type="Proteomes" id="UP000231267">
    <property type="component" value="Unassembled WGS sequence"/>
</dbReference>
<keyword evidence="1" id="KW-1133">Transmembrane helix</keyword>
<comment type="caution">
    <text evidence="2">The sequence shown here is derived from an EMBL/GenBank/DDBJ whole genome shotgun (WGS) entry which is preliminary data.</text>
</comment>